<evidence type="ECO:0000256" key="1">
    <source>
        <dbReference type="PROSITE-ProRule" id="PRU00464"/>
    </source>
</evidence>
<dbReference type="Proteomes" id="UP000886804">
    <property type="component" value="Unassembled WGS sequence"/>
</dbReference>
<evidence type="ECO:0000259" key="2">
    <source>
        <dbReference type="PROSITE" id="PS51084"/>
    </source>
</evidence>
<reference evidence="3" key="1">
    <citation type="journal article" date="2021" name="PeerJ">
        <title>Extensive microbial diversity within the chicken gut microbiome revealed by metagenomics and culture.</title>
        <authorList>
            <person name="Gilroy R."/>
            <person name="Ravi A."/>
            <person name="Getino M."/>
            <person name="Pursley I."/>
            <person name="Horton D.L."/>
            <person name="Alikhan N.F."/>
            <person name="Baker D."/>
            <person name="Gharbi K."/>
            <person name="Hall N."/>
            <person name="Watson M."/>
            <person name="Adriaenssens E.M."/>
            <person name="Foster-Nyarko E."/>
            <person name="Jarju S."/>
            <person name="Secka A."/>
            <person name="Antonio M."/>
            <person name="Oren A."/>
            <person name="Chaudhuri R.R."/>
            <person name="La Ragione R."/>
            <person name="Hildebrand F."/>
            <person name="Pallen M.J."/>
        </authorList>
    </citation>
    <scope>NUCLEOTIDE SEQUENCE</scope>
    <source>
        <strain evidence="3">CHK188-4685</strain>
    </source>
</reference>
<dbReference type="Pfam" id="PF01230">
    <property type="entry name" value="HIT"/>
    <property type="match status" value="1"/>
</dbReference>
<name>A0A9D2L7A2_9FIRM</name>
<reference evidence="3" key="2">
    <citation type="submission" date="2021-04" db="EMBL/GenBank/DDBJ databases">
        <authorList>
            <person name="Gilroy R."/>
        </authorList>
    </citation>
    <scope>NUCLEOTIDE SEQUENCE</scope>
    <source>
        <strain evidence="3">CHK188-4685</strain>
    </source>
</reference>
<accession>A0A9D2L7A2</accession>
<feature type="domain" description="HIT" evidence="2">
    <location>
        <begin position="9"/>
        <end position="114"/>
    </location>
</feature>
<evidence type="ECO:0000313" key="3">
    <source>
        <dbReference type="EMBL" id="HJB07201.1"/>
    </source>
</evidence>
<sequence>MEELKKDPNCAYCMQGELVAKFAYPVCQMDTGFLYVFKEQSKRGRVVLAHNKHVSELIDLTDEERNAFFADVAKVSRAVHAVFHPDKVNYGAYGDTGCHLHFHIVPKYKGGEEWGGTFEMNSGRTILTDAEYEEMAESIRQALKAQG</sequence>
<dbReference type="InterPro" id="IPR036265">
    <property type="entry name" value="HIT-like_sf"/>
</dbReference>
<comment type="caution">
    <text evidence="3">The sequence shown here is derived from an EMBL/GenBank/DDBJ whole genome shotgun (WGS) entry which is preliminary data.</text>
</comment>
<dbReference type="EMBL" id="DWYS01000059">
    <property type="protein sequence ID" value="HJB07201.1"/>
    <property type="molecule type" value="Genomic_DNA"/>
</dbReference>
<dbReference type="Gene3D" id="3.30.428.10">
    <property type="entry name" value="HIT-like"/>
    <property type="match status" value="1"/>
</dbReference>
<organism evidence="3 4">
    <name type="scientific">Candidatus Enterocloster faecavium</name>
    <dbReference type="NCBI Taxonomy" id="2838560"/>
    <lineage>
        <taxon>Bacteria</taxon>
        <taxon>Bacillati</taxon>
        <taxon>Bacillota</taxon>
        <taxon>Clostridia</taxon>
        <taxon>Lachnospirales</taxon>
        <taxon>Lachnospiraceae</taxon>
        <taxon>Enterocloster</taxon>
    </lineage>
</organism>
<proteinExistence type="predicted"/>
<evidence type="ECO:0000313" key="4">
    <source>
        <dbReference type="Proteomes" id="UP000886804"/>
    </source>
</evidence>
<gene>
    <name evidence="3" type="ORF">H9716_04980</name>
</gene>
<dbReference type="PROSITE" id="PS51084">
    <property type="entry name" value="HIT_2"/>
    <property type="match status" value="1"/>
</dbReference>
<feature type="short sequence motif" description="Histidine triad motif" evidence="1">
    <location>
        <begin position="99"/>
        <end position="103"/>
    </location>
</feature>
<dbReference type="SUPFAM" id="SSF54197">
    <property type="entry name" value="HIT-like"/>
    <property type="match status" value="1"/>
</dbReference>
<protein>
    <submittedName>
        <fullName evidence="3">HIT family protein</fullName>
    </submittedName>
</protein>
<dbReference type="InterPro" id="IPR011146">
    <property type="entry name" value="HIT-like"/>
</dbReference>
<dbReference type="GO" id="GO:0003824">
    <property type="term" value="F:catalytic activity"/>
    <property type="evidence" value="ECO:0007669"/>
    <property type="project" value="InterPro"/>
</dbReference>
<dbReference type="AlphaFoldDB" id="A0A9D2L7A2"/>